<dbReference type="OrthoDB" id="1119382at2"/>
<dbReference type="InterPro" id="IPR006860">
    <property type="entry name" value="FecR"/>
</dbReference>
<dbReference type="Pfam" id="PF16344">
    <property type="entry name" value="FecR_C"/>
    <property type="match status" value="1"/>
</dbReference>
<dbReference type="InterPro" id="IPR032508">
    <property type="entry name" value="FecR_C"/>
</dbReference>
<dbReference type="AlphaFoldDB" id="A0A2P8C839"/>
<evidence type="ECO:0000259" key="2">
    <source>
        <dbReference type="Pfam" id="PF04773"/>
    </source>
</evidence>
<keyword evidence="1" id="KW-0812">Transmembrane</keyword>
<protein>
    <submittedName>
        <fullName evidence="4">Anti-sigma factor</fullName>
    </submittedName>
    <submittedName>
        <fullName evidence="5">Ferric-dicitrate binding protein FerR (Iron transport regulator)</fullName>
    </submittedName>
</protein>
<dbReference type="PIRSF" id="PIRSF018266">
    <property type="entry name" value="FecR"/>
    <property type="match status" value="1"/>
</dbReference>
<name>A0A2P8C839_9BACT</name>
<dbReference type="EMBL" id="BLAU01000001">
    <property type="protein sequence ID" value="GET22223.1"/>
    <property type="molecule type" value="Genomic_DNA"/>
</dbReference>
<dbReference type="Proteomes" id="UP000396862">
    <property type="component" value="Unassembled WGS sequence"/>
</dbReference>
<accession>A0A2P8C839</accession>
<keyword evidence="1" id="KW-0472">Membrane</keyword>
<dbReference type="PANTHER" id="PTHR30273">
    <property type="entry name" value="PERIPLASMIC SIGNAL SENSOR AND SIGMA FACTOR ACTIVATOR FECR-RELATED"/>
    <property type="match status" value="1"/>
</dbReference>
<dbReference type="PANTHER" id="PTHR30273:SF2">
    <property type="entry name" value="PROTEIN FECR"/>
    <property type="match status" value="1"/>
</dbReference>
<dbReference type="Pfam" id="PF04773">
    <property type="entry name" value="FecR"/>
    <property type="match status" value="1"/>
</dbReference>
<evidence type="ECO:0000313" key="4">
    <source>
        <dbReference type="EMBL" id="GET22223.1"/>
    </source>
</evidence>
<proteinExistence type="predicted"/>
<dbReference type="Proteomes" id="UP000240621">
    <property type="component" value="Unassembled WGS sequence"/>
</dbReference>
<evidence type="ECO:0000313" key="5">
    <source>
        <dbReference type="EMBL" id="PSK81106.1"/>
    </source>
</evidence>
<feature type="domain" description="Protein FecR C-terminal" evidence="3">
    <location>
        <begin position="254"/>
        <end position="320"/>
    </location>
</feature>
<evidence type="ECO:0000259" key="3">
    <source>
        <dbReference type="Pfam" id="PF16344"/>
    </source>
</evidence>
<dbReference type="Gene3D" id="2.60.120.1440">
    <property type="match status" value="1"/>
</dbReference>
<feature type="domain" description="FecR protein" evidence="2">
    <location>
        <begin position="120"/>
        <end position="208"/>
    </location>
</feature>
<dbReference type="GO" id="GO:0016989">
    <property type="term" value="F:sigma factor antagonist activity"/>
    <property type="evidence" value="ECO:0007669"/>
    <property type="project" value="TreeGrafter"/>
</dbReference>
<evidence type="ECO:0000313" key="6">
    <source>
        <dbReference type="Proteomes" id="UP000240621"/>
    </source>
</evidence>
<reference evidence="5 6" key="1">
    <citation type="submission" date="2018-03" db="EMBL/GenBank/DDBJ databases">
        <title>Genomic Encyclopedia of Archaeal and Bacterial Type Strains, Phase II (KMG-II): from individual species to whole genera.</title>
        <authorList>
            <person name="Goeker M."/>
        </authorList>
    </citation>
    <scope>NUCLEOTIDE SEQUENCE [LARGE SCALE GENOMIC DNA]</scope>
    <source>
        <strain evidence="5 6">DSM 27267</strain>
    </source>
</reference>
<keyword evidence="1" id="KW-1133">Transmembrane helix</keyword>
<evidence type="ECO:0000313" key="7">
    <source>
        <dbReference type="Proteomes" id="UP000396862"/>
    </source>
</evidence>
<dbReference type="EMBL" id="PYGC01000011">
    <property type="protein sequence ID" value="PSK81106.1"/>
    <property type="molecule type" value="Genomic_DNA"/>
</dbReference>
<organism evidence="5 6">
    <name type="scientific">Prolixibacter denitrificans</name>
    <dbReference type="NCBI Taxonomy" id="1541063"/>
    <lineage>
        <taxon>Bacteria</taxon>
        <taxon>Pseudomonadati</taxon>
        <taxon>Bacteroidota</taxon>
        <taxon>Bacteroidia</taxon>
        <taxon>Marinilabiliales</taxon>
        <taxon>Prolixibacteraceae</taxon>
        <taxon>Prolixibacter</taxon>
    </lineage>
</organism>
<comment type="caution">
    <text evidence="5">The sequence shown here is derived from an EMBL/GenBank/DDBJ whole genome shotgun (WGS) entry which is preliminary data.</text>
</comment>
<dbReference type="RefSeq" id="WP_106543422.1">
    <property type="nucleotide sequence ID" value="NZ_BLAU01000001.1"/>
</dbReference>
<evidence type="ECO:0000256" key="1">
    <source>
        <dbReference type="SAM" id="Phobius"/>
    </source>
</evidence>
<sequence>MSDELLSKILSGTASEEEKRAYYEEVATDESFQEEFYQTKSLWVRATAGRKETKLNLDEEYRNLKEKVSGMKKTGIRSLTRIWIGRAAMIAVLLSVGWLAHQLWSPGKQPVDFTQQFASSIGSISQMTLPDGTQIWLNSGSKVVYHETSKERNVQLVGEACFDVAHDEEHPFSVQTENMVVRDLGTRFNVRAYPSDEVTETTLIEGSAEILSGNNLKRICELKPGELAVYDKAKKRMSIQEIDPSTIVAWMDGKFVFRNEKLADICDELEKWYGVRFRFADDVIKDYRYTANIKRTTSISYVLKMLNITTHLHYSIQENKMEPDIITISTEK</sequence>
<reference evidence="4 7" key="2">
    <citation type="submission" date="2019-10" db="EMBL/GenBank/DDBJ databases">
        <title>Prolixibacter strains distinguished by the presence of nitrate reductase genes were adept at nitrate-dependent anaerobic corrosion of metallic iron and carbon steel.</title>
        <authorList>
            <person name="Iino T."/>
            <person name="Shono N."/>
            <person name="Ito K."/>
            <person name="Nakamura R."/>
            <person name="Sueoka K."/>
            <person name="Harayama S."/>
            <person name="Ohkuma M."/>
        </authorList>
    </citation>
    <scope>NUCLEOTIDE SEQUENCE [LARGE SCALE GENOMIC DNA]</scope>
    <source>
        <strain evidence="4 7">MIC1-1</strain>
    </source>
</reference>
<gene>
    <name evidence="5" type="ORF">CLV93_11183</name>
    <name evidence="4" type="ORF">JCM18694_24690</name>
</gene>
<dbReference type="Gene3D" id="3.55.50.30">
    <property type="match status" value="1"/>
</dbReference>
<feature type="transmembrane region" description="Helical" evidence="1">
    <location>
        <begin position="83"/>
        <end position="104"/>
    </location>
</feature>
<keyword evidence="7" id="KW-1185">Reference proteome</keyword>
<dbReference type="InterPro" id="IPR012373">
    <property type="entry name" value="Ferrdict_sens_TM"/>
</dbReference>